<comment type="caution">
    <text evidence="8">The sequence shown here is derived from an EMBL/GenBank/DDBJ whole genome shotgun (WGS) entry which is preliminary data.</text>
</comment>
<keyword evidence="9" id="KW-1185">Reference proteome</keyword>
<feature type="transmembrane region" description="Helical" evidence="7">
    <location>
        <begin position="59"/>
        <end position="79"/>
    </location>
</feature>
<dbReference type="GO" id="GO:0005886">
    <property type="term" value="C:plasma membrane"/>
    <property type="evidence" value="ECO:0007669"/>
    <property type="project" value="UniProtKB-SubCell"/>
</dbReference>
<proteinExistence type="inferred from homology"/>
<dbReference type="PANTHER" id="PTHR33884:SF3">
    <property type="entry name" value="UPF0410 PROTEIN YMGE"/>
    <property type="match status" value="1"/>
</dbReference>
<protein>
    <submittedName>
        <fullName evidence="8">Transglycosylase</fullName>
    </submittedName>
</protein>
<feature type="transmembrane region" description="Helical" evidence="7">
    <location>
        <begin position="6"/>
        <end position="24"/>
    </location>
</feature>
<gene>
    <name evidence="8" type="ORF">Sya03_43180</name>
</gene>
<comment type="similarity">
    <text evidence="2">Belongs to the UPF0410 family.</text>
</comment>
<feature type="transmembrane region" description="Helical" evidence="7">
    <location>
        <begin position="31"/>
        <end position="53"/>
    </location>
</feature>
<keyword evidence="4 7" id="KW-0812">Transmembrane</keyword>
<name>A0A8J3YAC4_9ACTN</name>
<dbReference type="PANTHER" id="PTHR33884">
    <property type="entry name" value="UPF0410 PROTEIN YMGE"/>
    <property type="match status" value="1"/>
</dbReference>
<sequence length="91" mass="9258">MTVTGIITALVVGLIVGALGRLAVPGRQNLPVWLTILIGVVAALTGTVVARLAGIEPSGFSLLTLLIQVGLAALAVFAVTRSTGRRRAGTR</sequence>
<reference evidence="8" key="1">
    <citation type="submission" date="2021-01" db="EMBL/GenBank/DDBJ databases">
        <title>Whole genome shotgun sequence of Spirilliplanes yamanashiensis NBRC 15828.</title>
        <authorList>
            <person name="Komaki H."/>
            <person name="Tamura T."/>
        </authorList>
    </citation>
    <scope>NUCLEOTIDE SEQUENCE</scope>
    <source>
        <strain evidence="8">NBRC 15828</strain>
    </source>
</reference>
<evidence type="ECO:0000256" key="5">
    <source>
        <dbReference type="ARBA" id="ARBA00022989"/>
    </source>
</evidence>
<dbReference type="EMBL" id="BOOY01000030">
    <property type="protein sequence ID" value="GIJ04966.1"/>
    <property type="molecule type" value="Genomic_DNA"/>
</dbReference>
<keyword evidence="5 7" id="KW-1133">Transmembrane helix</keyword>
<dbReference type="InterPro" id="IPR007341">
    <property type="entry name" value="Transgly_assoc"/>
</dbReference>
<keyword evidence="6 7" id="KW-0472">Membrane</keyword>
<dbReference type="Proteomes" id="UP000652013">
    <property type="component" value="Unassembled WGS sequence"/>
</dbReference>
<evidence type="ECO:0000256" key="3">
    <source>
        <dbReference type="ARBA" id="ARBA00022475"/>
    </source>
</evidence>
<organism evidence="8 9">
    <name type="scientific">Spirilliplanes yamanashiensis</name>
    <dbReference type="NCBI Taxonomy" id="42233"/>
    <lineage>
        <taxon>Bacteria</taxon>
        <taxon>Bacillati</taxon>
        <taxon>Actinomycetota</taxon>
        <taxon>Actinomycetes</taxon>
        <taxon>Micromonosporales</taxon>
        <taxon>Micromonosporaceae</taxon>
        <taxon>Spirilliplanes</taxon>
    </lineage>
</organism>
<evidence type="ECO:0000256" key="1">
    <source>
        <dbReference type="ARBA" id="ARBA00004651"/>
    </source>
</evidence>
<evidence type="ECO:0000256" key="2">
    <source>
        <dbReference type="ARBA" id="ARBA00011006"/>
    </source>
</evidence>
<evidence type="ECO:0000313" key="8">
    <source>
        <dbReference type="EMBL" id="GIJ04966.1"/>
    </source>
</evidence>
<evidence type="ECO:0000256" key="7">
    <source>
        <dbReference type="SAM" id="Phobius"/>
    </source>
</evidence>
<keyword evidence="3" id="KW-1003">Cell membrane</keyword>
<evidence type="ECO:0000256" key="4">
    <source>
        <dbReference type="ARBA" id="ARBA00022692"/>
    </source>
</evidence>
<dbReference type="AlphaFoldDB" id="A0A8J3YAC4"/>
<comment type="subcellular location">
    <subcellularLocation>
        <location evidence="1">Cell membrane</location>
        <topology evidence="1">Multi-pass membrane protein</topology>
    </subcellularLocation>
</comment>
<evidence type="ECO:0000313" key="9">
    <source>
        <dbReference type="Proteomes" id="UP000652013"/>
    </source>
</evidence>
<dbReference type="RefSeq" id="WP_203940184.1">
    <property type="nucleotide sequence ID" value="NZ_BAAAGJ010000018.1"/>
</dbReference>
<accession>A0A8J3YAC4</accession>
<evidence type="ECO:0000256" key="6">
    <source>
        <dbReference type="ARBA" id="ARBA00023136"/>
    </source>
</evidence>